<accession>A0A5C6E3G4</accession>
<comment type="caution">
    <text evidence="2">The sequence shown here is derived from an EMBL/GenBank/DDBJ whole genome shotgun (WGS) entry which is preliminary data.</text>
</comment>
<feature type="region of interest" description="Disordered" evidence="1">
    <location>
        <begin position="53"/>
        <end position="90"/>
    </location>
</feature>
<gene>
    <name evidence="2" type="ORF">Poly41_00210</name>
</gene>
<feature type="region of interest" description="Disordered" evidence="1">
    <location>
        <begin position="1"/>
        <end position="28"/>
    </location>
</feature>
<evidence type="ECO:0000313" key="3">
    <source>
        <dbReference type="Proteomes" id="UP000319143"/>
    </source>
</evidence>
<dbReference type="RefSeq" id="WP_146523913.1">
    <property type="nucleotide sequence ID" value="NZ_SJPV01000001.1"/>
</dbReference>
<dbReference type="AlphaFoldDB" id="A0A5C6E3G4"/>
<sequence>MAKKKASKVNAAQAIRDYDAAHPGTSPKKVAEDLKKQGIDINGQYVSTIRSNAKRNGGKTRKAGRPVKKAAGTVKRGRPPRSVKPSAAAKSTPFDALLQLQQLTAELGGYQQTREALDLLETVANK</sequence>
<evidence type="ECO:0000313" key="2">
    <source>
        <dbReference type="EMBL" id="TWU41729.1"/>
    </source>
</evidence>
<dbReference type="OrthoDB" id="284479at2"/>
<keyword evidence="3" id="KW-1185">Reference proteome</keyword>
<feature type="compositionally biased region" description="Basic residues" evidence="1">
    <location>
        <begin position="53"/>
        <end position="68"/>
    </location>
</feature>
<reference evidence="2 3" key="1">
    <citation type="submission" date="2019-02" db="EMBL/GenBank/DDBJ databases">
        <title>Deep-cultivation of Planctomycetes and their phenomic and genomic characterization uncovers novel biology.</title>
        <authorList>
            <person name="Wiegand S."/>
            <person name="Jogler M."/>
            <person name="Boedeker C."/>
            <person name="Pinto D."/>
            <person name="Vollmers J."/>
            <person name="Rivas-Marin E."/>
            <person name="Kohn T."/>
            <person name="Peeters S.H."/>
            <person name="Heuer A."/>
            <person name="Rast P."/>
            <person name="Oberbeckmann S."/>
            <person name="Bunk B."/>
            <person name="Jeske O."/>
            <person name="Meyerdierks A."/>
            <person name="Storesund J.E."/>
            <person name="Kallscheuer N."/>
            <person name="Luecker S."/>
            <person name="Lage O.M."/>
            <person name="Pohl T."/>
            <person name="Merkel B.J."/>
            <person name="Hornburger P."/>
            <person name="Mueller R.-W."/>
            <person name="Bruemmer F."/>
            <person name="Labrenz M."/>
            <person name="Spormann A.M."/>
            <person name="Op Den Camp H."/>
            <person name="Overmann J."/>
            <person name="Amann R."/>
            <person name="Jetten M.S.M."/>
            <person name="Mascher T."/>
            <person name="Medema M.H."/>
            <person name="Devos D.P."/>
            <person name="Kaster A.-K."/>
            <person name="Ovreas L."/>
            <person name="Rohde M."/>
            <person name="Galperin M.Y."/>
            <person name="Jogler C."/>
        </authorList>
    </citation>
    <scope>NUCLEOTIDE SEQUENCE [LARGE SCALE GENOMIC DNA]</scope>
    <source>
        <strain evidence="2 3">Poly41</strain>
    </source>
</reference>
<dbReference type="Proteomes" id="UP000319143">
    <property type="component" value="Unassembled WGS sequence"/>
</dbReference>
<dbReference type="EMBL" id="SJPV01000001">
    <property type="protein sequence ID" value="TWU41729.1"/>
    <property type="molecule type" value="Genomic_DNA"/>
</dbReference>
<protein>
    <submittedName>
        <fullName evidence="2">Uncharacterized protein</fullName>
    </submittedName>
</protein>
<proteinExistence type="predicted"/>
<name>A0A5C6E3G4_9BACT</name>
<evidence type="ECO:0000256" key="1">
    <source>
        <dbReference type="SAM" id="MobiDB-lite"/>
    </source>
</evidence>
<organism evidence="2 3">
    <name type="scientific">Novipirellula artificiosorum</name>
    <dbReference type="NCBI Taxonomy" id="2528016"/>
    <lineage>
        <taxon>Bacteria</taxon>
        <taxon>Pseudomonadati</taxon>
        <taxon>Planctomycetota</taxon>
        <taxon>Planctomycetia</taxon>
        <taxon>Pirellulales</taxon>
        <taxon>Pirellulaceae</taxon>
        <taxon>Novipirellula</taxon>
    </lineage>
</organism>